<dbReference type="Proteomes" id="UP001307705">
    <property type="component" value="Unassembled WGS sequence"/>
</dbReference>
<sequence>MKFSMLKTCIALVFGQNVAKRPVSILANWV</sequence>
<accession>A0ABQ6PYG3</accession>
<protein>
    <submittedName>
        <fullName evidence="1">Uncharacterized protein</fullName>
    </submittedName>
</protein>
<name>A0ABQ6PYG3_9BACT</name>
<organism evidence="1 2">
    <name type="scientific">Algoriphagus taiwanensis</name>
    <dbReference type="NCBI Taxonomy" id="1445656"/>
    <lineage>
        <taxon>Bacteria</taxon>
        <taxon>Pseudomonadati</taxon>
        <taxon>Bacteroidota</taxon>
        <taxon>Cytophagia</taxon>
        <taxon>Cytophagales</taxon>
        <taxon>Cyclobacteriaceae</taxon>
        <taxon>Algoriphagus</taxon>
    </lineage>
</organism>
<keyword evidence="2" id="KW-1185">Reference proteome</keyword>
<gene>
    <name evidence="1" type="ORF">Ataiwa_12400</name>
</gene>
<proteinExistence type="predicted"/>
<reference evidence="1 2" key="1">
    <citation type="submission" date="2023-08" db="EMBL/GenBank/DDBJ databases">
        <title>Draft genome sequence of Algoriphagus taiwanensis.</title>
        <authorList>
            <person name="Takatani N."/>
            <person name="Hosokawa M."/>
            <person name="Sawabe T."/>
        </authorList>
    </citation>
    <scope>NUCLEOTIDE SEQUENCE [LARGE SCALE GENOMIC DNA]</scope>
    <source>
        <strain evidence="1 2">JCM 19755</strain>
    </source>
</reference>
<dbReference type="EMBL" id="BTPE01000003">
    <property type="protein sequence ID" value="GMQ32968.1"/>
    <property type="molecule type" value="Genomic_DNA"/>
</dbReference>
<comment type="caution">
    <text evidence="1">The sequence shown here is derived from an EMBL/GenBank/DDBJ whole genome shotgun (WGS) entry which is preliminary data.</text>
</comment>
<evidence type="ECO:0000313" key="2">
    <source>
        <dbReference type="Proteomes" id="UP001307705"/>
    </source>
</evidence>
<evidence type="ECO:0000313" key="1">
    <source>
        <dbReference type="EMBL" id="GMQ32968.1"/>
    </source>
</evidence>